<feature type="compositionally biased region" description="Polar residues" evidence="1">
    <location>
        <begin position="14"/>
        <end position="32"/>
    </location>
</feature>
<evidence type="ECO:0000313" key="2">
    <source>
        <dbReference type="EMBL" id="MDT8840109.1"/>
    </source>
</evidence>
<feature type="region of interest" description="Disordered" evidence="1">
    <location>
        <begin position="13"/>
        <end position="36"/>
    </location>
</feature>
<sequence length="115" mass="12783">MVAMNPGPFRLRSVRSQGLPNRNDPQLASGSPNRDAGGIVISRMFVWMRHISDFSQRLPMCCEPEDTFIARSPYATRVTRGLPVEDVSATLIEEFLVVKDAIGRDRALAEPQCHG</sequence>
<reference evidence="2" key="1">
    <citation type="submission" date="2022-08" db="EMBL/GenBank/DDBJ databases">
        <authorList>
            <person name="Kim S.-J."/>
        </authorList>
    </citation>
    <scope>NUCLEOTIDE SEQUENCE</scope>
    <source>
        <strain evidence="2">KJ</strain>
    </source>
</reference>
<gene>
    <name evidence="2" type="ORF">ParKJ_22040</name>
</gene>
<protein>
    <submittedName>
        <fullName evidence="2">Uncharacterized protein</fullName>
    </submittedName>
</protein>
<dbReference type="EMBL" id="JANSLM010000008">
    <property type="protein sequence ID" value="MDT8840109.1"/>
    <property type="molecule type" value="Genomic_DNA"/>
</dbReference>
<proteinExistence type="predicted"/>
<dbReference type="Proteomes" id="UP001246473">
    <property type="component" value="Unassembled WGS sequence"/>
</dbReference>
<organism evidence="2 3">
    <name type="scientific">Paraburkholderia fungorum</name>
    <dbReference type="NCBI Taxonomy" id="134537"/>
    <lineage>
        <taxon>Bacteria</taxon>
        <taxon>Pseudomonadati</taxon>
        <taxon>Pseudomonadota</taxon>
        <taxon>Betaproteobacteria</taxon>
        <taxon>Burkholderiales</taxon>
        <taxon>Burkholderiaceae</taxon>
        <taxon>Paraburkholderia</taxon>
    </lineage>
</organism>
<dbReference type="AlphaFoldDB" id="A0AAP5QD84"/>
<evidence type="ECO:0000256" key="1">
    <source>
        <dbReference type="SAM" id="MobiDB-lite"/>
    </source>
</evidence>
<accession>A0AAP5QD84</accession>
<dbReference type="RefSeq" id="WP_315696994.1">
    <property type="nucleotide sequence ID" value="NZ_JANSLM010000008.1"/>
</dbReference>
<comment type="caution">
    <text evidence="2">The sequence shown here is derived from an EMBL/GenBank/DDBJ whole genome shotgun (WGS) entry which is preliminary data.</text>
</comment>
<evidence type="ECO:0000313" key="3">
    <source>
        <dbReference type="Proteomes" id="UP001246473"/>
    </source>
</evidence>
<name>A0AAP5QD84_9BURK</name>